<protein>
    <submittedName>
        <fullName evidence="3">Uncharacterized protein</fullName>
    </submittedName>
</protein>
<dbReference type="AlphaFoldDB" id="D7FX64"/>
<keyword evidence="2" id="KW-1133">Transmembrane helix</keyword>
<evidence type="ECO:0000313" key="4">
    <source>
        <dbReference type="Proteomes" id="UP000002630"/>
    </source>
</evidence>
<dbReference type="EMBL" id="FN649729">
    <property type="protein sequence ID" value="CBJ26397.1"/>
    <property type="molecule type" value="Genomic_DNA"/>
</dbReference>
<feature type="region of interest" description="Disordered" evidence="1">
    <location>
        <begin position="141"/>
        <end position="223"/>
    </location>
</feature>
<accession>D7FX64</accession>
<evidence type="ECO:0000313" key="3">
    <source>
        <dbReference type="EMBL" id="CBJ26397.1"/>
    </source>
</evidence>
<dbReference type="InParanoid" id="D7FX64"/>
<keyword evidence="2" id="KW-0472">Membrane</keyword>
<gene>
    <name evidence="3" type="ORF">Esi_0032_0129</name>
</gene>
<feature type="compositionally biased region" description="Basic and acidic residues" evidence="1">
    <location>
        <begin position="177"/>
        <end position="203"/>
    </location>
</feature>
<keyword evidence="4" id="KW-1185">Reference proteome</keyword>
<dbReference type="EMBL" id="FN648509">
    <property type="protein sequence ID" value="CBJ26397.1"/>
    <property type="molecule type" value="Genomic_DNA"/>
</dbReference>
<sequence length="223" mass="24724">MGALWTMTAVLMGSMGLCGLYSGMDIKFGEKGFYCWSAFSLLITVLSSSRRGVVAAVLLAAGKGFGVEPFAVLTVSLLVSKALCSNAFSGNKPDDDPVPRKPYEEEIRELLFQNDPSRLHLVDSELRQYKGRERELLRRYQARYAPDPPMPAANDGPGRTARGERRRGGGGMVDDNQGYHRGDSGNARRNDVKERAREEEQRRVQASLDASLDRILGRRSGRR</sequence>
<evidence type="ECO:0000256" key="1">
    <source>
        <dbReference type="SAM" id="MobiDB-lite"/>
    </source>
</evidence>
<keyword evidence="2" id="KW-0812">Transmembrane</keyword>
<reference evidence="3 4" key="1">
    <citation type="journal article" date="2010" name="Nature">
        <title>The Ectocarpus genome and the independent evolution of multicellularity in brown algae.</title>
        <authorList>
            <person name="Cock J.M."/>
            <person name="Sterck L."/>
            <person name="Rouze P."/>
            <person name="Scornet D."/>
            <person name="Allen A.E."/>
            <person name="Amoutzias G."/>
            <person name="Anthouard V."/>
            <person name="Artiguenave F."/>
            <person name="Aury J.M."/>
            <person name="Badger J.H."/>
            <person name="Beszteri B."/>
            <person name="Billiau K."/>
            <person name="Bonnet E."/>
            <person name="Bothwell J.H."/>
            <person name="Bowler C."/>
            <person name="Boyen C."/>
            <person name="Brownlee C."/>
            <person name="Carrano C.J."/>
            <person name="Charrier B."/>
            <person name="Cho G.Y."/>
            <person name="Coelho S.M."/>
            <person name="Collen J."/>
            <person name="Corre E."/>
            <person name="Da Silva C."/>
            <person name="Delage L."/>
            <person name="Delaroque N."/>
            <person name="Dittami S.M."/>
            <person name="Doulbeau S."/>
            <person name="Elias M."/>
            <person name="Farnham G."/>
            <person name="Gachon C.M."/>
            <person name="Gschloessl B."/>
            <person name="Heesch S."/>
            <person name="Jabbari K."/>
            <person name="Jubin C."/>
            <person name="Kawai H."/>
            <person name="Kimura K."/>
            <person name="Kloareg B."/>
            <person name="Kupper F.C."/>
            <person name="Lang D."/>
            <person name="Le Bail A."/>
            <person name="Leblanc C."/>
            <person name="Lerouge P."/>
            <person name="Lohr M."/>
            <person name="Lopez P.J."/>
            <person name="Martens C."/>
            <person name="Maumus F."/>
            <person name="Michel G."/>
            <person name="Miranda-Saavedra D."/>
            <person name="Morales J."/>
            <person name="Moreau H."/>
            <person name="Motomura T."/>
            <person name="Nagasato C."/>
            <person name="Napoli C.A."/>
            <person name="Nelson D.R."/>
            <person name="Nyvall-Collen P."/>
            <person name="Peters A.F."/>
            <person name="Pommier C."/>
            <person name="Potin P."/>
            <person name="Poulain J."/>
            <person name="Quesneville H."/>
            <person name="Read B."/>
            <person name="Rensing S.A."/>
            <person name="Ritter A."/>
            <person name="Rousvoal S."/>
            <person name="Samanta M."/>
            <person name="Samson G."/>
            <person name="Schroeder D.C."/>
            <person name="Segurens B."/>
            <person name="Strittmatter M."/>
            <person name="Tonon T."/>
            <person name="Tregear J.W."/>
            <person name="Valentin K."/>
            <person name="von Dassow P."/>
            <person name="Yamagishi T."/>
            <person name="Van de Peer Y."/>
            <person name="Wincker P."/>
        </authorList>
    </citation>
    <scope>NUCLEOTIDE SEQUENCE [LARGE SCALE GENOMIC DNA]</scope>
    <source>
        <strain evidence="4">Ec32 / CCAP1310/4</strain>
    </source>
</reference>
<name>D7FX64_ECTSI</name>
<proteinExistence type="predicted"/>
<organism evidence="3 4">
    <name type="scientific">Ectocarpus siliculosus</name>
    <name type="common">Brown alga</name>
    <name type="synonym">Conferva siliculosa</name>
    <dbReference type="NCBI Taxonomy" id="2880"/>
    <lineage>
        <taxon>Eukaryota</taxon>
        <taxon>Sar</taxon>
        <taxon>Stramenopiles</taxon>
        <taxon>Ochrophyta</taxon>
        <taxon>PX clade</taxon>
        <taxon>Phaeophyceae</taxon>
        <taxon>Ectocarpales</taxon>
        <taxon>Ectocarpaceae</taxon>
        <taxon>Ectocarpus</taxon>
    </lineage>
</organism>
<dbReference type="OrthoDB" id="10355616at2759"/>
<evidence type="ECO:0000256" key="2">
    <source>
        <dbReference type="SAM" id="Phobius"/>
    </source>
</evidence>
<feature type="transmembrane region" description="Helical" evidence="2">
    <location>
        <begin position="6"/>
        <end position="24"/>
    </location>
</feature>
<dbReference type="Proteomes" id="UP000002630">
    <property type="component" value="Linkage Group LG04"/>
</dbReference>